<dbReference type="EMBL" id="JALRMR010000009">
    <property type="protein sequence ID" value="MDT1974403.1"/>
    <property type="molecule type" value="Genomic_DNA"/>
</dbReference>
<dbReference type="AlphaFoldDB" id="A0AAW8RDX6"/>
<evidence type="ECO:0000313" key="1">
    <source>
        <dbReference type="EMBL" id="MDT1974403.1"/>
    </source>
</evidence>
<comment type="caution">
    <text evidence="1">The sequence shown here is derived from an EMBL/GenBank/DDBJ whole genome shotgun (WGS) entry which is preliminary data.</text>
</comment>
<name>A0AAW8RDX6_CARDV</name>
<dbReference type="RefSeq" id="WP_311780523.1">
    <property type="nucleotide sequence ID" value="NZ_JALRMR010000009.1"/>
</dbReference>
<organism evidence="1 2">
    <name type="scientific">Carnobacterium divergens</name>
    <name type="common">Lactobacillus divergens</name>
    <dbReference type="NCBI Taxonomy" id="2748"/>
    <lineage>
        <taxon>Bacteria</taxon>
        <taxon>Bacillati</taxon>
        <taxon>Bacillota</taxon>
        <taxon>Bacilli</taxon>
        <taxon>Lactobacillales</taxon>
        <taxon>Carnobacteriaceae</taxon>
        <taxon>Carnobacterium</taxon>
    </lineage>
</organism>
<dbReference type="Proteomes" id="UP001249945">
    <property type="component" value="Unassembled WGS sequence"/>
</dbReference>
<proteinExistence type="predicted"/>
<accession>A0AAW8RDX6</accession>
<protein>
    <submittedName>
        <fullName evidence="1">Uncharacterized protein</fullName>
    </submittedName>
</protein>
<reference evidence="1" key="1">
    <citation type="submission" date="2022-04" db="EMBL/GenBank/DDBJ databases">
        <title>Draft genome sequences of lactic acid bacteria (LAB) strains involved in meat spoilage.</title>
        <authorList>
            <person name="Palevich N."/>
        </authorList>
    </citation>
    <scope>NUCLEOTIDE SEQUENCE</scope>
    <source>
        <strain evidence="1">9-14</strain>
    </source>
</reference>
<evidence type="ECO:0000313" key="2">
    <source>
        <dbReference type="Proteomes" id="UP001249945"/>
    </source>
</evidence>
<sequence>MTPTEKLIKALSILKHETNKDSINPSATQKKYREGIKDGMEFVIEYIENNVLEDLENEPQATIGSRKIQSR</sequence>
<gene>
    <name evidence="1" type="ORF">MX635_08380</name>
</gene>